<protein>
    <submittedName>
        <fullName evidence="2">Uncharacterized protein</fullName>
    </submittedName>
</protein>
<reference evidence="2 3" key="1">
    <citation type="submission" date="2014-09" db="EMBL/GenBank/DDBJ databases">
        <authorList>
            <person name="Magalhaes I.L.F."/>
            <person name="Oliveira U."/>
            <person name="Santos F.R."/>
            <person name="Vidigal T.H.D.A."/>
            <person name="Brescovit A.D."/>
            <person name="Santos A.J."/>
        </authorList>
    </citation>
    <scope>NUCLEOTIDE SEQUENCE [LARGE SCALE GENOMIC DNA]</scope>
</reference>
<feature type="region of interest" description="Disordered" evidence="1">
    <location>
        <begin position="487"/>
        <end position="545"/>
    </location>
</feature>
<feature type="compositionally biased region" description="Polar residues" evidence="1">
    <location>
        <begin position="487"/>
        <end position="506"/>
    </location>
</feature>
<feature type="region of interest" description="Disordered" evidence="1">
    <location>
        <begin position="577"/>
        <end position="660"/>
    </location>
</feature>
<proteinExistence type="predicted"/>
<dbReference type="OrthoDB" id="2426854at2759"/>
<feature type="compositionally biased region" description="Basic and acidic residues" evidence="1">
    <location>
        <begin position="1"/>
        <end position="21"/>
    </location>
</feature>
<dbReference type="EMBL" id="CCYA01000273">
    <property type="protein sequence ID" value="CEH15971.1"/>
    <property type="molecule type" value="Genomic_DNA"/>
</dbReference>
<feature type="region of interest" description="Disordered" evidence="1">
    <location>
        <begin position="1"/>
        <end position="37"/>
    </location>
</feature>
<evidence type="ECO:0000313" key="2">
    <source>
        <dbReference type="EMBL" id="CEH15971.1"/>
    </source>
</evidence>
<keyword evidence="3" id="KW-1185">Reference proteome</keyword>
<name>A0A0P1BI50_9BASI</name>
<evidence type="ECO:0000256" key="1">
    <source>
        <dbReference type="SAM" id="MobiDB-lite"/>
    </source>
</evidence>
<dbReference type="AlphaFoldDB" id="A0A0P1BI50"/>
<dbReference type="Proteomes" id="UP000054845">
    <property type="component" value="Unassembled WGS sequence"/>
</dbReference>
<accession>A0A0P1BI50</accession>
<organism evidence="2 3">
    <name type="scientific">Ceraceosorus bombacis</name>
    <dbReference type="NCBI Taxonomy" id="401625"/>
    <lineage>
        <taxon>Eukaryota</taxon>
        <taxon>Fungi</taxon>
        <taxon>Dikarya</taxon>
        <taxon>Basidiomycota</taxon>
        <taxon>Ustilaginomycotina</taxon>
        <taxon>Exobasidiomycetes</taxon>
        <taxon>Ceraceosorales</taxon>
        <taxon>Ceraceosoraceae</taxon>
        <taxon>Ceraceosorus</taxon>
    </lineage>
</organism>
<sequence>MHRGHHDCSIQVKDKDNKKDELMEEDEMVPNTEESERSPWLEMLQGRRGTVKYVGTTHAIDEVSAPLARDAADAKLTGTVRRARWSPGKWRVYALVDGYPGRPEAASRDPNIEELVREHHAIVAEHETVQMAPAALERSIDMASCAACSRPDCPSMMIYKDVTVEDLANEADDFGLFGWGCGQGPERIQRNLAMVDFHEEAWPYDGVTRASDPPAYASRFVIDFWPHGQRHERVLLHLIAALRMIIAESRNWAALATSQTFPDCLVQTGARIVCLVSSEVTCFLLRHFKDTLQHLKGILGPQGLADVLLGRMSLQAFAEAVSETSKYSYKLLSDAKHAGFSITQEAGHVYDLTIEVLNGSIPLLQHTLLILSSVHKGVIKYWPLLCKHYSRLSYIDTAIFCLAEHHGRPAKLLLEQVTPNISKMLIEMKRAIHLLLKIKLLYYASTTQPSLALPSTLQGNDHRPAQALQVNRALLAQILRNTNCPTAQALQGNSKRPLPTTSNDAPSSKRPLPTDSNDAPSSKHRARRAHQSADEEDTVRRVSRHHRLDPHTSWAYESHLWIAGSWIEHVPLGEKASSRSTKAGKPHAPGSSAVPDNARASPAHDENECVSSTAATSIRRTRASRAANEEDECVSSTGTVARAATTKQSTASRSTSTNRNSARALNWPFAHRQQSLFLGAPGSVERAQQFDNDLFMPFPKGKTMEEGRQWFLEQVEGHQIGPSIGGANSSDITFQARDSFDQRAYRLAKAAAAAGGEAKLRDAPWEDTSASMKGHQSAAQKTTSWSLAIEHRDLVTELDKLDAAGSLNNGLPTATVHQLADQHRLHPLSRPQGGNIAQQPKIAAVHQLADHHKLQAASASPQEQRLKEPCPLTQLRLCPEFHPLSQPQGAQPQKAVIAQQPKILHLVR</sequence>
<feature type="compositionally biased region" description="Low complexity" evidence="1">
    <location>
        <begin position="649"/>
        <end position="660"/>
    </location>
</feature>
<evidence type="ECO:0000313" key="3">
    <source>
        <dbReference type="Proteomes" id="UP000054845"/>
    </source>
</evidence>